<dbReference type="GO" id="GO:0003700">
    <property type="term" value="F:DNA-binding transcription factor activity"/>
    <property type="evidence" value="ECO:0007669"/>
    <property type="project" value="TreeGrafter"/>
</dbReference>
<dbReference type="Pfam" id="PF00440">
    <property type="entry name" value="TetR_N"/>
    <property type="match status" value="1"/>
</dbReference>
<evidence type="ECO:0000256" key="1">
    <source>
        <dbReference type="ARBA" id="ARBA00023125"/>
    </source>
</evidence>
<dbReference type="InterPro" id="IPR036271">
    <property type="entry name" value="Tet_transcr_reg_TetR-rel_C_sf"/>
</dbReference>
<evidence type="ECO:0000313" key="6">
    <source>
        <dbReference type="Proteomes" id="UP000199529"/>
    </source>
</evidence>
<feature type="DNA-binding region" description="H-T-H motif" evidence="2">
    <location>
        <begin position="51"/>
        <end position="70"/>
    </location>
</feature>
<dbReference type="PANTHER" id="PTHR30055">
    <property type="entry name" value="HTH-TYPE TRANSCRIPTIONAL REGULATOR RUTR"/>
    <property type="match status" value="1"/>
</dbReference>
<dbReference type="PROSITE" id="PS50977">
    <property type="entry name" value="HTH_TETR_2"/>
    <property type="match status" value="1"/>
</dbReference>
<name>A0A1H3NTW1_9PSEU</name>
<dbReference type="Proteomes" id="UP000199529">
    <property type="component" value="Unassembled WGS sequence"/>
</dbReference>
<dbReference type="EMBL" id="FNOK01000039">
    <property type="protein sequence ID" value="SDY92130.1"/>
    <property type="molecule type" value="Genomic_DNA"/>
</dbReference>
<dbReference type="STRING" id="418495.SAMN05216215_103925"/>
<evidence type="ECO:0000256" key="2">
    <source>
        <dbReference type="PROSITE-ProRule" id="PRU00335"/>
    </source>
</evidence>
<dbReference type="AlphaFoldDB" id="A0A1H3NTW1"/>
<evidence type="ECO:0000256" key="3">
    <source>
        <dbReference type="SAM" id="MobiDB-lite"/>
    </source>
</evidence>
<organism evidence="5 6">
    <name type="scientific">Saccharopolyspora shandongensis</name>
    <dbReference type="NCBI Taxonomy" id="418495"/>
    <lineage>
        <taxon>Bacteria</taxon>
        <taxon>Bacillati</taxon>
        <taxon>Actinomycetota</taxon>
        <taxon>Actinomycetes</taxon>
        <taxon>Pseudonocardiales</taxon>
        <taxon>Pseudonocardiaceae</taxon>
        <taxon>Saccharopolyspora</taxon>
    </lineage>
</organism>
<sequence>MPGRSPYSDGVTAASESSAHNGSAIPRGQGGDALSVAAREIFAERGYHGASIRDIAKRAGLSLSALYYWHSSKQELFAGLLEDSVNDYVQACDAALRDCGDDPAERLSAIVRATVDYRVRRRVESTIAVRDIRNLEDEHARRLGALRESATRLFQDIIDDGVRRGEFRCEHPAEARRAIQAACNAIPQWYDPESDVGPAELADRYVAIALRIVGA</sequence>
<keyword evidence="6" id="KW-1185">Reference proteome</keyword>
<evidence type="ECO:0000259" key="4">
    <source>
        <dbReference type="PROSITE" id="PS50977"/>
    </source>
</evidence>
<dbReference type="GO" id="GO:0000976">
    <property type="term" value="F:transcription cis-regulatory region binding"/>
    <property type="evidence" value="ECO:0007669"/>
    <property type="project" value="TreeGrafter"/>
</dbReference>
<dbReference type="InterPro" id="IPR009057">
    <property type="entry name" value="Homeodomain-like_sf"/>
</dbReference>
<dbReference type="InterPro" id="IPR050109">
    <property type="entry name" value="HTH-type_TetR-like_transc_reg"/>
</dbReference>
<reference evidence="6" key="1">
    <citation type="submission" date="2016-10" db="EMBL/GenBank/DDBJ databases">
        <authorList>
            <person name="Varghese N."/>
            <person name="Submissions S."/>
        </authorList>
    </citation>
    <scope>NUCLEOTIDE SEQUENCE [LARGE SCALE GENOMIC DNA]</scope>
    <source>
        <strain evidence="6">CGMCC 4.3530</strain>
    </source>
</reference>
<feature type="domain" description="HTH tetR-type" evidence="4">
    <location>
        <begin position="28"/>
        <end position="88"/>
    </location>
</feature>
<dbReference type="SUPFAM" id="SSF46689">
    <property type="entry name" value="Homeodomain-like"/>
    <property type="match status" value="1"/>
</dbReference>
<dbReference type="Gene3D" id="1.10.357.10">
    <property type="entry name" value="Tetracycline Repressor, domain 2"/>
    <property type="match status" value="1"/>
</dbReference>
<keyword evidence="1 2" id="KW-0238">DNA-binding</keyword>
<evidence type="ECO:0000313" key="5">
    <source>
        <dbReference type="EMBL" id="SDY92130.1"/>
    </source>
</evidence>
<dbReference type="Pfam" id="PF17932">
    <property type="entry name" value="TetR_C_24"/>
    <property type="match status" value="1"/>
</dbReference>
<gene>
    <name evidence="5" type="ORF">SAMN05216215_103925</name>
</gene>
<dbReference type="PRINTS" id="PR00455">
    <property type="entry name" value="HTHTETR"/>
</dbReference>
<dbReference type="Gene3D" id="1.10.10.60">
    <property type="entry name" value="Homeodomain-like"/>
    <property type="match status" value="1"/>
</dbReference>
<dbReference type="InterPro" id="IPR001647">
    <property type="entry name" value="HTH_TetR"/>
</dbReference>
<proteinExistence type="predicted"/>
<accession>A0A1H3NTW1</accession>
<dbReference type="InterPro" id="IPR041490">
    <property type="entry name" value="KstR2_TetR_C"/>
</dbReference>
<feature type="region of interest" description="Disordered" evidence="3">
    <location>
        <begin position="1"/>
        <end position="27"/>
    </location>
</feature>
<protein>
    <submittedName>
        <fullName evidence="5">Transcriptional regulator, TetR family</fullName>
    </submittedName>
</protein>
<dbReference type="SUPFAM" id="SSF48498">
    <property type="entry name" value="Tetracyclin repressor-like, C-terminal domain"/>
    <property type="match status" value="1"/>
</dbReference>
<dbReference type="PANTHER" id="PTHR30055:SF237">
    <property type="entry name" value="TRANSCRIPTIONAL REPRESSOR MCE3R"/>
    <property type="match status" value="1"/>
</dbReference>